<sequence>MRQVLGQGCMMHDYLLPATGWGPEQFHPNGVWNRSISLFFRIIQRKTALRFWLEMLERGRDAQGQKTGLHPAQMRQKPQCAHCREMMRESERNLSRIATGLREKLTVFASGAGTNLRVLAKADFPPSYGKSYNFCAIKQIFRSGAARPPDGSRANYYLARLA</sequence>
<organism evidence="1 2">
    <name type="scientific">Brucella intermedia GD04153</name>
    <dbReference type="NCBI Taxonomy" id="2975438"/>
    <lineage>
        <taxon>Bacteria</taxon>
        <taxon>Pseudomonadati</taxon>
        <taxon>Pseudomonadota</taxon>
        <taxon>Alphaproteobacteria</taxon>
        <taxon>Hyphomicrobiales</taxon>
        <taxon>Brucellaceae</taxon>
        <taxon>Brucella/Ochrobactrum group</taxon>
        <taxon>Brucella</taxon>
    </lineage>
</organism>
<reference evidence="1" key="1">
    <citation type="submission" date="2022-09" db="EMBL/GenBank/DDBJ databases">
        <title>Intensive care unit water sources are persistently colonized with multi-drug resistant bacteria and are the site of extensive horizontal gene transfer of antibiotic resistance genes.</title>
        <authorList>
            <person name="Diorio-Toth L."/>
        </authorList>
    </citation>
    <scope>NUCLEOTIDE SEQUENCE</scope>
    <source>
        <strain evidence="1">GD04153</strain>
    </source>
</reference>
<proteinExistence type="predicted"/>
<accession>A0AA42KJJ8</accession>
<dbReference type="Proteomes" id="UP001158087">
    <property type="component" value="Unassembled WGS sequence"/>
</dbReference>
<protein>
    <submittedName>
        <fullName evidence="1">Uncharacterized protein</fullName>
    </submittedName>
</protein>
<evidence type="ECO:0000313" key="1">
    <source>
        <dbReference type="EMBL" id="MDH0123713.1"/>
    </source>
</evidence>
<evidence type="ECO:0000313" key="2">
    <source>
        <dbReference type="Proteomes" id="UP001158087"/>
    </source>
</evidence>
<dbReference type="EMBL" id="JAODYY010000002">
    <property type="protein sequence ID" value="MDH0123713.1"/>
    <property type="molecule type" value="Genomic_DNA"/>
</dbReference>
<gene>
    <name evidence="1" type="ORF">N7376_06885</name>
</gene>
<comment type="caution">
    <text evidence="1">The sequence shown here is derived from an EMBL/GenBank/DDBJ whole genome shotgun (WGS) entry which is preliminary data.</text>
</comment>
<name>A0AA42KJJ8_9HYPH</name>
<dbReference type="AlphaFoldDB" id="A0AA42KJJ8"/>